<gene>
    <name evidence="1" type="ORF">IHE45_14G044500</name>
</gene>
<dbReference type="EMBL" id="CM037024">
    <property type="protein sequence ID" value="KAH7663305.1"/>
    <property type="molecule type" value="Genomic_DNA"/>
</dbReference>
<evidence type="ECO:0000313" key="2">
    <source>
        <dbReference type="Proteomes" id="UP000827976"/>
    </source>
</evidence>
<organism evidence="1 2">
    <name type="scientific">Dioscorea alata</name>
    <name type="common">Purple yam</name>
    <dbReference type="NCBI Taxonomy" id="55571"/>
    <lineage>
        <taxon>Eukaryota</taxon>
        <taxon>Viridiplantae</taxon>
        <taxon>Streptophyta</taxon>
        <taxon>Embryophyta</taxon>
        <taxon>Tracheophyta</taxon>
        <taxon>Spermatophyta</taxon>
        <taxon>Magnoliopsida</taxon>
        <taxon>Liliopsida</taxon>
        <taxon>Dioscoreales</taxon>
        <taxon>Dioscoreaceae</taxon>
        <taxon>Dioscorea</taxon>
    </lineage>
</organism>
<accession>A0ACB7URB8</accession>
<sequence length="218" mass="24985">MEKQASKTKKNLIFKLFSKHPSFLVLGKSPHTSFNRNKASFNKKMNNNKNNKNNKKPKITATNKPVSDKHSPTNPTSSKISCFGGLLTPKNKKKKKKKKKTMTKKSNTKPLIYSRVRTVQRLYSGVGNGRNTHAPSRIPNSLEVRRLASRHETFKKFDRRVYYEDLEKDDDDGEQEEEVVIDVSSINLNGGDVSLEPRKEVNLWNRRSKLPPPPLQLN</sequence>
<protein>
    <submittedName>
        <fullName evidence="1">Uncharacterized protein</fullName>
    </submittedName>
</protein>
<proteinExistence type="predicted"/>
<dbReference type="Proteomes" id="UP000827976">
    <property type="component" value="Chromosome 14"/>
</dbReference>
<name>A0ACB7URB8_DIOAL</name>
<reference evidence="2" key="1">
    <citation type="journal article" date="2022" name="Nat. Commun.">
        <title>Chromosome evolution and the genetic basis of agronomically important traits in greater yam.</title>
        <authorList>
            <person name="Bredeson J.V."/>
            <person name="Lyons J.B."/>
            <person name="Oniyinde I.O."/>
            <person name="Okereke N.R."/>
            <person name="Kolade O."/>
            <person name="Nnabue I."/>
            <person name="Nwadili C.O."/>
            <person name="Hribova E."/>
            <person name="Parker M."/>
            <person name="Nwogha J."/>
            <person name="Shu S."/>
            <person name="Carlson J."/>
            <person name="Kariba R."/>
            <person name="Muthemba S."/>
            <person name="Knop K."/>
            <person name="Barton G.J."/>
            <person name="Sherwood A.V."/>
            <person name="Lopez-Montes A."/>
            <person name="Asiedu R."/>
            <person name="Jamnadass R."/>
            <person name="Muchugi A."/>
            <person name="Goodstein D."/>
            <person name="Egesi C.N."/>
            <person name="Featherston J."/>
            <person name="Asfaw A."/>
            <person name="Simpson G.G."/>
            <person name="Dolezel J."/>
            <person name="Hendre P.S."/>
            <person name="Van Deynze A."/>
            <person name="Kumar P.L."/>
            <person name="Obidiegwu J.E."/>
            <person name="Bhattacharjee R."/>
            <person name="Rokhsar D.S."/>
        </authorList>
    </citation>
    <scope>NUCLEOTIDE SEQUENCE [LARGE SCALE GENOMIC DNA]</scope>
    <source>
        <strain evidence="2">cv. TDa95/00328</strain>
    </source>
</reference>
<comment type="caution">
    <text evidence="1">The sequence shown here is derived from an EMBL/GenBank/DDBJ whole genome shotgun (WGS) entry which is preliminary data.</text>
</comment>
<keyword evidence="2" id="KW-1185">Reference proteome</keyword>
<evidence type="ECO:0000313" key="1">
    <source>
        <dbReference type="EMBL" id="KAH7663305.1"/>
    </source>
</evidence>